<comment type="caution">
    <text evidence="1">The sequence shown here is derived from an EMBL/GenBank/DDBJ whole genome shotgun (WGS) entry which is preliminary data.</text>
</comment>
<evidence type="ECO:0000313" key="1">
    <source>
        <dbReference type="EMBL" id="MBF9195554.1"/>
    </source>
</evidence>
<name>A0ABS0HPZ5_9HYPH</name>
<gene>
    <name evidence="1" type="ORF">I2H36_05865</name>
</gene>
<keyword evidence="2" id="KW-1185">Reference proteome</keyword>
<proteinExistence type="predicted"/>
<dbReference type="RefSeq" id="WP_196262930.1">
    <property type="nucleotide sequence ID" value="NZ_JADQDN010000002.1"/>
</dbReference>
<organism evidence="1 2">
    <name type="scientific">Microvirga terrestris</name>
    <dbReference type="NCBI Taxonomy" id="2791024"/>
    <lineage>
        <taxon>Bacteria</taxon>
        <taxon>Pseudomonadati</taxon>
        <taxon>Pseudomonadota</taxon>
        <taxon>Alphaproteobacteria</taxon>
        <taxon>Hyphomicrobiales</taxon>
        <taxon>Methylobacteriaceae</taxon>
        <taxon>Microvirga</taxon>
    </lineage>
</organism>
<dbReference type="Proteomes" id="UP000611708">
    <property type="component" value="Unassembled WGS sequence"/>
</dbReference>
<evidence type="ECO:0000313" key="2">
    <source>
        <dbReference type="Proteomes" id="UP000611708"/>
    </source>
</evidence>
<reference evidence="1 2" key="1">
    <citation type="submission" date="2020-11" db="EMBL/GenBank/DDBJ databases">
        <authorList>
            <person name="Kim M.K."/>
        </authorList>
    </citation>
    <scope>NUCLEOTIDE SEQUENCE [LARGE SCALE GENOMIC DNA]</scope>
    <source>
        <strain evidence="1 2">BT290</strain>
    </source>
</reference>
<accession>A0ABS0HPZ5</accession>
<dbReference type="EMBL" id="JADQDN010000002">
    <property type="protein sequence ID" value="MBF9195554.1"/>
    <property type="molecule type" value="Genomic_DNA"/>
</dbReference>
<sequence length="48" mass="5322">MTRRDRIALYGRLGLILMAFAVIGGVVAEPLLRPLWSSRLTVANNSPR</sequence>
<protein>
    <submittedName>
        <fullName evidence="1">Uncharacterized protein</fullName>
    </submittedName>
</protein>